<organism evidence="2 3">
    <name type="scientific">Streptomyces sannanensis</name>
    <dbReference type="NCBI Taxonomy" id="285536"/>
    <lineage>
        <taxon>Bacteria</taxon>
        <taxon>Bacillati</taxon>
        <taxon>Actinomycetota</taxon>
        <taxon>Actinomycetes</taxon>
        <taxon>Kitasatosporales</taxon>
        <taxon>Streptomycetaceae</taxon>
        <taxon>Streptomyces</taxon>
    </lineage>
</organism>
<gene>
    <name evidence="2" type="ORF">GCM10020367_30270</name>
</gene>
<protein>
    <submittedName>
        <fullName evidence="2">Uncharacterized protein</fullName>
    </submittedName>
</protein>
<feature type="region of interest" description="Disordered" evidence="1">
    <location>
        <begin position="1"/>
        <end position="41"/>
    </location>
</feature>
<evidence type="ECO:0000256" key="1">
    <source>
        <dbReference type="SAM" id="MobiDB-lite"/>
    </source>
</evidence>
<dbReference type="RefSeq" id="WP_345037647.1">
    <property type="nucleotide sequence ID" value="NZ_BAAAYL010000001.1"/>
</dbReference>
<dbReference type="EMBL" id="BAAAYL010000001">
    <property type="protein sequence ID" value="GAA3372850.1"/>
    <property type="molecule type" value="Genomic_DNA"/>
</dbReference>
<accession>A0ABP6SBN9</accession>
<dbReference type="Proteomes" id="UP001499990">
    <property type="component" value="Unassembled WGS sequence"/>
</dbReference>
<keyword evidence="3" id="KW-1185">Reference proteome</keyword>
<proteinExistence type="predicted"/>
<sequence length="143" mass="14734">MEFSAQWEELLADSPGGGQGTSGQGTRMNLASVAPIGGGGDADLQITQTPWNSASGVANALHTSTNSAVSELDTAAEGVPGGTAGFTSTAALEEVRTSWKTRLTSVRDECARLEGVLKTVGRDFGETDVQVRDSFGVTKTKGQ</sequence>
<evidence type="ECO:0000313" key="2">
    <source>
        <dbReference type="EMBL" id="GAA3372850.1"/>
    </source>
</evidence>
<comment type="caution">
    <text evidence="2">The sequence shown here is derived from an EMBL/GenBank/DDBJ whole genome shotgun (WGS) entry which is preliminary data.</text>
</comment>
<name>A0ABP6SBN9_9ACTN</name>
<evidence type="ECO:0000313" key="3">
    <source>
        <dbReference type="Proteomes" id="UP001499990"/>
    </source>
</evidence>
<reference evidence="3" key="1">
    <citation type="journal article" date="2019" name="Int. J. Syst. Evol. Microbiol.">
        <title>The Global Catalogue of Microorganisms (GCM) 10K type strain sequencing project: providing services to taxonomists for standard genome sequencing and annotation.</title>
        <authorList>
            <consortium name="The Broad Institute Genomics Platform"/>
            <consortium name="The Broad Institute Genome Sequencing Center for Infectious Disease"/>
            <person name="Wu L."/>
            <person name="Ma J."/>
        </authorList>
    </citation>
    <scope>NUCLEOTIDE SEQUENCE [LARGE SCALE GENOMIC DNA]</scope>
    <source>
        <strain evidence="3">JCM 9651</strain>
    </source>
</reference>